<dbReference type="Gene3D" id="1.50.10.10">
    <property type="match status" value="1"/>
</dbReference>
<dbReference type="AlphaFoldDB" id="A0A7I9VIF5"/>
<protein>
    <submittedName>
        <fullName evidence="3">Glycosyl hydrolase</fullName>
    </submittedName>
</protein>
<keyword evidence="4" id="KW-1185">Reference proteome</keyword>
<comment type="caution">
    <text evidence="3">The sequence shown here is derived from an EMBL/GenBank/DDBJ whole genome shotgun (WGS) entry which is preliminary data.</text>
</comment>
<organism evidence="3 4">
    <name type="scientific">Anaeromyxobacter diazotrophicus</name>
    <dbReference type="NCBI Taxonomy" id="2590199"/>
    <lineage>
        <taxon>Bacteria</taxon>
        <taxon>Pseudomonadati</taxon>
        <taxon>Myxococcota</taxon>
        <taxon>Myxococcia</taxon>
        <taxon>Myxococcales</taxon>
        <taxon>Cystobacterineae</taxon>
        <taxon>Anaeromyxobacteraceae</taxon>
        <taxon>Anaeromyxobacter</taxon>
    </lineage>
</organism>
<feature type="region of interest" description="Disordered" evidence="1">
    <location>
        <begin position="513"/>
        <end position="536"/>
    </location>
</feature>
<reference evidence="4" key="1">
    <citation type="journal article" date="2020" name="Appl. Environ. Microbiol.">
        <title>Diazotrophic Anaeromyxobacter Isolates from Soils.</title>
        <authorList>
            <person name="Masuda Y."/>
            <person name="Yamanaka H."/>
            <person name="Xu Z.X."/>
            <person name="Shiratori Y."/>
            <person name="Aono T."/>
            <person name="Amachi S."/>
            <person name="Senoo K."/>
            <person name="Itoh H."/>
        </authorList>
    </citation>
    <scope>NUCLEOTIDE SEQUENCE [LARGE SCALE GENOMIC DNA]</scope>
    <source>
        <strain evidence="4">R267</strain>
    </source>
</reference>
<name>A0A7I9VIF5_9BACT</name>
<dbReference type="GO" id="GO:0004553">
    <property type="term" value="F:hydrolase activity, hydrolyzing O-glycosyl compounds"/>
    <property type="evidence" value="ECO:0007669"/>
    <property type="project" value="TreeGrafter"/>
</dbReference>
<dbReference type="SUPFAM" id="SSF48208">
    <property type="entry name" value="Six-hairpin glycosidases"/>
    <property type="match status" value="1"/>
</dbReference>
<dbReference type="InterPro" id="IPR012341">
    <property type="entry name" value="6hp_glycosidase-like_sf"/>
</dbReference>
<accession>A0A7I9VIF5</accession>
<dbReference type="PANTHER" id="PTHR31616:SF0">
    <property type="entry name" value="GLUCAN 1,4-ALPHA-GLUCOSIDASE"/>
    <property type="match status" value="1"/>
</dbReference>
<dbReference type="Pfam" id="PF00723">
    <property type="entry name" value="Glyco_hydro_15"/>
    <property type="match status" value="2"/>
</dbReference>
<dbReference type="InterPro" id="IPR011613">
    <property type="entry name" value="GH15-like"/>
</dbReference>
<evidence type="ECO:0000259" key="2">
    <source>
        <dbReference type="Pfam" id="PF00723"/>
    </source>
</evidence>
<evidence type="ECO:0000313" key="4">
    <source>
        <dbReference type="Proteomes" id="UP000503640"/>
    </source>
</evidence>
<dbReference type="InterPro" id="IPR008928">
    <property type="entry name" value="6-hairpin_glycosidase_sf"/>
</dbReference>
<dbReference type="Proteomes" id="UP000503640">
    <property type="component" value="Unassembled WGS sequence"/>
</dbReference>
<sequence length="536" mass="58333">MPLGDADGGAAGLHAERELLRLARCERGEVELEVVLAARPRFGAAPVRWRDAGALGLRLSSAAELFALRGEPRLPLAPGGGVRTRLRLRAGETARFSFTHATESPAVLPPLGAAAEERLARTARAWARWSARTRYCGPFQEEVRRSALTLKLLAHSPSGAIVAAATTSLPEQVGGSLNWDYRYCWLRDASLTVRALFGLGHAEEAEAFLGWLLHSTRLTRPALDILYDVYGRRPPAERELPLPGYRGSRPVRTGNAARDQVQLDVYGEVLDAAAQLVRTEGSIDRDTARMLTAFGDYVCRHWREPDEGLWEPRGGREHHTHSKVLCWAALDRVLTLAAAGHLPRVARGALARERAALREAIEREAWSDALQSYTGTFGGQEVDAALLQLPWYGYLPAGAPRMRATYRRVEEQLGAGRGLLYRHRRRDPAWREGAFGICGFWAAEYLALGGGTAAEAEARIAALLATANDLGLFAEEVDPATGEALGNFPQAFTHIGLVNACLTLQNRLTGAEQLSHQRHLPEADGGGAGTGEEVHS</sequence>
<evidence type="ECO:0000313" key="3">
    <source>
        <dbReference type="EMBL" id="GEJ56123.1"/>
    </source>
</evidence>
<dbReference type="PANTHER" id="PTHR31616">
    <property type="entry name" value="TREHALASE"/>
    <property type="match status" value="1"/>
</dbReference>
<feature type="domain" description="GH15-like" evidence="2">
    <location>
        <begin position="459"/>
        <end position="500"/>
    </location>
</feature>
<dbReference type="GO" id="GO:0005975">
    <property type="term" value="P:carbohydrate metabolic process"/>
    <property type="evidence" value="ECO:0007669"/>
    <property type="project" value="InterPro"/>
</dbReference>
<proteinExistence type="predicted"/>
<evidence type="ECO:0000256" key="1">
    <source>
        <dbReference type="SAM" id="MobiDB-lite"/>
    </source>
</evidence>
<dbReference type="EMBL" id="BJTG01000002">
    <property type="protein sequence ID" value="GEJ56123.1"/>
    <property type="molecule type" value="Genomic_DNA"/>
</dbReference>
<keyword evidence="3" id="KW-0378">Hydrolase</keyword>
<gene>
    <name evidence="3" type="ORF">AMYX_08640</name>
</gene>
<feature type="domain" description="GH15-like" evidence="2">
    <location>
        <begin position="140"/>
        <end position="446"/>
    </location>
</feature>